<dbReference type="PROSITE" id="PS51318">
    <property type="entry name" value="TAT"/>
    <property type="match status" value="1"/>
</dbReference>
<dbReference type="PANTHER" id="PTHR43606:SF2">
    <property type="entry name" value="ALKALINE PHOSPHATASE FAMILY PROTEIN (AFU_ORTHOLOGUE AFUA_5G03860)"/>
    <property type="match status" value="1"/>
</dbReference>
<dbReference type="InterPro" id="IPR032093">
    <property type="entry name" value="PhoD_N"/>
</dbReference>
<dbReference type="CDD" id="cd07389">
    <property type="entry name" value="MPP_PhoD"/>
    <property type="match status" value="1"/>
</dbReference>
<dbReference type="EMBL" id="BMGC01000029">
    <property type="protein sequence ID" value="GGB41613.1"/>
    <property type="molecule type" value="Genomic_DNA"/>
</dbReference>
<evidence type="ECO:0000259" key="3">
    <source>
        <dbReference type="Pfam" id="PF16655"/>
    </source>
</evidence>
<name>A0A916TFX9_9ACTN</name>
<proteinExistence type="predicted"/>
<dbReference type="Pfam" id="PF16655">
    <property type="entry name" value="PhoD_N"/>
    <property type="match status" value="1"/>
</dbReference>
<dbReference type="PANTHER" id="PTHR43606">
    <property type="entry name" value="PHOSPHATASE, PUTATIVE (AFU_ORTHOLOGUE AFUA_6G08710)-RELATED"/>
    <property type="match status" value="1"/>
</dbReference>
<feature type="region of interest" description="Disordered" evidence="1">
    <location>
        <begin position="38"/>
        <end position="58"/>
    </location>
</feature>
<comment type="caution">
    <text evidence="4">The sequence shown here is derived from an EMBL/GenBank/DDBJ whole genome shotgun (WGS) entry which is preliminary data.</text>
</comment>
<evidence type="ECO:0000313" key="5">
    <source>
        <dbReference type="Proteomes" id="UP000621454"/>
    </source>
</evidence>
<evidence type="ECO:0000256" key="1">
    <source>
        <dbReference type="SAM" id="MobiDB-lite"/>
    </source>
</evidence>
<dbReference type="InterPro" id="IPR006311">
    <property type="entry name" value="TAT_signal"/>
</dbReference>
<sequence>MTLGERDPATQLDRRAFLRSASAAVGAAALATAGAASADAATSGGSGPQASSVFRHSVASGDPLPDRVILWTRVTPDDAAVPGSGTGRPTAVHWEVSTSPQFAAIVSSGDYVTSPDRDHTVKVDATGLRPASRYFYRFTIADGPHKGVTSVTGRTKTAPPADTDNDLLKFAVCSCSNYETGFFNAYRAMADRDDIDFVLHLGDYTYEYASGEYLGKYLEIVRRVQPLKNTVTLKDYRIRQGKHHEDPDLARCHALHPWVCMWDDHETADNSYDGGAEDHFPEFQGSWADRKRAADEAYFEWMPVRPNSIDGGEHLYRRFTFGKLVDLVVPDLRSYRSKQTYIGTDTPEQTITGNAQLDWLRTSLTTSKTRWQVVGNEVMIVPLVVPWVINPDLVDFLHSKFDYIPRDGLLVDNDQWDGYADERHELLSAIDAAGKKSVVFVTGDIHSSWVSEIPLNTVHYGKNAKGRVVACEFTPPSITAPSGYDEIALNEAAASVCADAVSVAQSAIKAADPWIKDVELTSHGFGILGVTPERATMEWYFVEDIQDPQSRVSLAKRWYTEHGKPKVIKSL</sequence>
<dbReference type="InterPro" id="IPR052900">
    <property type="entry name" value="Phospholipid_Metab_Enz"/>
</dbReference>
<evidence type="ECO:0000259" key="2">
    <source>
        <dbReference type="Pfam" id="PF09423"/>
    </source>
</evidence>
<dbReference type="Pfam" id="PF09423">
    <property type="entry name" value="PhoD"/>
    <property type="match status" value="1"/>
</dbReference>
<feature type="domain" description="PhoD-like phosphatase metallophosphatase" evidence="2">
    <location>
        <begin position="170"/>
        <end position="539"/>
    </location>
</feature>
<reference evidence="4" key="1">
    <citation type="journal article" date="2014" name="Int. J. Syst. Evol. Microbiol.">
        <title>Complete genome sequence of Corynebacterium casei LMG S-19264T (=DSM 44701T), isolated from a smear-ripened cheese.</title>
        <authorList>
            <consortium name="US DOE Joint Genome Institute (JGI-PGF)"/>
            <person name="Walter F."/>
            <person name="Albersmeier A."/>
            <person name="Kalinowski J."/>
            <person name="Ruckert C."/>
        </authorList>
    </citation>
    <scope>NUCLEOTIDE SEQUENCE</scope>
    <source>
        <strain evidence="4">CGMCC 1.12827</strain>
    </source>
</reference>
<dbReference type="AlphaFoldDB" id="A0A916TFX9"/>
<protein>
    <submittedName>
        <fullName evidence="4">Phosphodiesterase/alkaline phosphatase D</fullName>
    </submittedName>
</protein>
<evidence type="ECO:0000313" key="4">
    <source>
        <dbReference type="EMBL" id="GGB41613.1"/>
    </source>
</evidence>
<dbReference type="Proteomes" id="UP000621454">
    <property type="component" value="Unassembled WGS sequence"/>
</dbReference>
<dbReference type="InterPro" id="IPR029052">
    <property type="entry name" value="Metallo-depent_PP-like"/>
</dbReference>
<gene>
    <name evidence="4" type="ORF">GCM10011489_31470</name>
</gene>
<organism evidence="4 5">
    <name type="scientific">Gordonia jinhuaensis</name>
    <dbReference type="NCBI Taxonomy" id="1517702"/>
    <lineage>
        <taxon>Bacteria</taxon>
        <taxon>Bacillati</taxon>
        <taxon>Actinomycetota</taxon>
        <taxon>Actinomycetes</taxon>
        <taxon>Mycobacteriales</taxon>
        <taxon>Gordoniaceae</taxon>
        <taxon>Gordonia</taxon>
    </lineage>
</organism>
<feature type="domain" description="Phospholipase D N-terminal" evidence="3">
    <location>
        <begin position="56"/>
        <end position="157"/>
    </location>
</feature>
<dbReference type="SUPFAM" id="SSF56300">
    <property type="entry name" value="Metallo-dependent phosphatases"/>
    <property type="match status" value="1"/>
</dbReference>
<accession>A0A916TFX9</accession>
<reference evidence="4" key="2">
    <citation type="submission" date="2020-09" db="EMBL/GenBank/DDBJ databases">
        <authorList>
            <person name="Sun Q."/>
            <person name="Zhou Y."/>
        </authorList>
    </citation>
    <scope>NUCLEOTIDE SEQUENCE</scope>
    <source>
        <strain evidence="4">CGMCC 1.12827</strain>
    </source>
</reference>
<dbReference type="InterPro" id="IPR018946">
    <property type="entry name" value="PhoD-like_MPP"/>
</dbReference>
<dbReference type="RefSeq" id="WP_229742774.1">
    <property type="nucleotide sequence ID" value="NZ_BMGC01000029.1"/>
</dbReference>
<keyword evidence="5" id="KW-1185">Reference proteome</keyword>
<dbReference type="InterPro" id="IPR038607">
    <property type="entry name" value="PhoD-like_sf"/>
</dbReference>
<dbReference type="Gene3D" id="2.60.40.380">
    <property type="entry name" value="Purple acid phosphatase-like, N-terminal"/>
    <property type="match status" value="1"/>
</dbReference>
<dbReference type="Gene3D" id="3.60.21.70">
    <property type="entry name" value="PhoD-like phosphatase"/>
    <property type="match status" value="1"/>
</dbReference>